<dbReference type="InterPro" id="IPR003680">
    <property type="entry name" value="Flavodoxin_fold"/>
</dbReference>
<name>A0A8J8SJL6_9FIRM</name>
<proteinExistence type="inferred from homology"/>
<organism evidence="4 5">
    <name type="scientific">Vallitalea pronyensis</name>
    <dbReference type="NCBI Taxonomy" id="1348613"/>
    <lineage>
        <taxon>Bacteria</taxon>
        <taxon>Bacillati</taxon>
        <taxon>Bacillota</taxon>
        <taxon>Clostridia</taxon>
        <taxon>Lachnospirales</taxon>
        <taxon>Vallitaleaceae</taxon>
        <taxon>Vallitalea</taxon>
    </lineage>
</organism>
<evidence type="ECO:0000256" key="2">
    <source>
        <dbReference type="ARBA" id="ARBA00023002"/>
    </source>
</evidence>
<evidence type="ECO:0000313" key="4">
    <source>
        <dbReference type="EMBL" id="QUI25664.1"/>
    </source>
</evidence>
<evidence type="ECO:0000256" key="1">
    <source>
        <dbReference type="ARBA" id="ARBA00006252"/>
    </source>
</evidence>
<sequence length="193" mass="21987">MNHLIVYAHPNPRSFNHAIMDTVVDLSDKKGHETRVRDLYAMNFNPVLQGSDFEAFHKGDVPKDIQEEHEHIKWADTITFIYPIWWAAMPAMMKGYVDKVFSNGFAYEYVGGNPVGLLGDKTVIILNTTGSPSDLYEQMGMHDAIKLVSDTGKFQFCDMKVATHTFFGAVPKVDDDTRKGYLQDVKRIMDMYL</sequence>
<dbReference type="AlphaFoldDB" id="A0A8J8SJL6"/>
<dbReference type="SUPFAM" id="SSF52218">
    <property type="entry name" value="Flavoproteins"/>
    <property type="match status" value="1"/>
</dbReference>
<dbReference type="Pfam" id="PF02525">
    <property type="entry name" value="Flavodoxin_2"/>
    <property type="match status" value="1"/>
</dbReference>
<dbReference type="InterPro" id="IPR051545">
    <property type="entry name" value="NAD(P)H_dehydrogenase_qn"/>
</dbReference>
<keyword evidence="5" id="KW-1185">Reference proteome</keyword>
<dbReference type="PANTHER" id="PTHR10204">
    <property type="entry name" value="NAD P H OXIDOREDUCTASE-RELATED"/>
    <property type="match status" value="1"/>
</dbReference>
<feature type="domain" description="Flavodoxin-like fold" evidence="3">
    <location>
        <begin position="1"/>
        <end position="186"/>
    </location>
</feature>
<dbReference type="KEGG" id="vpy:HZI73_10035"/>
<dbReference type="InterPro" id="IPR029039">
    <property type="entry name" value="Flavoprotein-like_sf"/>
</dbReference>
<evidence type="ECO:0000259" key="3">
    <source>
        <dbReference type="Pfam" id="PF02525"/>
    </source>
</evidence>
<dbReference type="EMBL" id="CP058649">
    <property type="protein sequence ID" value="QUI25664.1"/>
    <property type="molecule type" value="Genomic_DNA"/>
</dbReference>
<gene>
    <name evidence="4" type="ORF">HZI73_10035</name>
</gene>
<dbReference type="PANTHER" id="PTHR10204:SF34">
    <property type="entry name" value="NAD(P)H DEHYDROGENASE [QUINONE] 1 ISOFORM 1"/>
    <property type="match status" value="1"/>
</dbReference>
<protein>
    <submittedName>
        <fullName evidence="4">NAD(P)H-dependent oxidoreductase</fullName>
    </submittedName>
</protein>
<dbReference type="GO" id="GO:0003955">
    <property type="term" value="F:NAD(P)H dehydrogenase (quinone) activity"/>
    <property type="evidence" value="ECO:0007669"/>
    <property type="project" value="TreeGrafter"/>
</dbReference>
<reference evidence="4" key="1">
    <citation type="submission" date="2020-07" db="EMBL/GenBank/DDBJ databases">
        <title>Vallitalea pronyensis genome.</title>
        <authorList>
            <person name="Postec A."/>
        </authorList>
    </citation>
    <scope>NUCLEOTIDE SEQUENCE</scope>
    <source>
        <strain evidence="4">FatNI3</strain>
    </source>
</reference>
<evidence type="ECO:0000313" key="5">
    <source>
        <dbReference type="Proteomes" id="UP000683246"/>
    </source>
</evidence>
<dbReference type="GO" id="GO:0005829">
    <property type="term" value="C:cytosol"/>
    <property type="evidence" value="ECO:0007669"/>
    <property type="project" value="TreeGrafter"/>
</dbReference>
<keyword evidence="2" id="KW-0560">Oxidoreductase</keyword>
<accession>A0A8J8SJL6</accession>
<dbReference type="Proteomes" id="UP000683246">
    <property type="component" value="Chromosome"/>
</dbReference>
<comment type="similarity">
    <text evidence="1">Belongs to the NAD(P)H dehydrogenase (quinone) family.</text>
</comment>
<dbReference type="Gene3D" id="3.40.50.360">
    <property type="match status" value="1"/>
</dbReference>